<gene>
    <name evidence="7" type="ORF">PV327_011343</name>
</gene>
<keyword evidence="2" id="KW-0053">Apoptosis</keyword>
<name>A0AA39C3I6_MICHY</name>
<dbReference type="SUPFAM" id="SSF57924">
    <property type="entry name" value="Inhibitor of apoptosis (IAP) repeat"/>
    <property type="match status" value="2"/>
</dbReference>
<evidence type="ECO:0000256" key="2">
    <source>
        <dbReference type="ARBA" id="ARBA00022703"/>
    </source>
</evidence>
<evidence type="ECO:0000313" key="7">
    <source>
        <dbReference type="EMBL" id="KAK0157188.1"/>
    </source>
</evidence>
<dbReference type="GO" id="GO:0005737">
    <property type="term" value="C:cytoplasm"/>
    <property type="evidence" value="ECO:0007669"/>
    <property type="project" value="TreeGrafter"/>
</dbReference>
<dbReference type="Proteomes" id="UP001168972">
    <property type="component" value="Unassembled WGS sequence"/>
</dbReference>
<evidence type="ECO:0000256" key="5">
    <source>
        <dbReference type="PROSITE-ProRule" id="PRU00175"/>
    </source>
</evidence>
<proteinExistence type="inferred from homology"/>
<feature type="domain" description="RING-type" evidence="6">
    <location>
        <begin position="219"/>
        <end position="254"/>
    </location>
</feature>
<reference evidence="7" key="2">
    <citation type="submission" date="2023-03" db="EMBL/GenBank/DDBJ databases">
        <authorList>
            <person name="Inwood S.N."/>
            <person name="Skelly J.G."/>
            <person name="Guhlin J."/>
            <person name="Harrop T.W.R."/>
            <person name="Goldson S.G."/>
            <person name="Dearden P.K."/>
        </authorList>
    </citation>
    <scope>NUCLEOTIDE SEQUENCE</scope>
    <source>
        <strain evidence="7">Lincoln</strain>
        <tissue evidence="7">Whole body</tissue>
    </source>
</reference>
<accession>A0AA39C3I6</accession>
<dbReference type="InterPro" id="IPR001370">
    <property type="entry name" value="BIR_rpt"/>
</dbReference>
<keyword evidence="3 5" id="KW-0863">Zinc-finger</keyword>
<keyword evidence="3 5" id="KW-0479">Metal-binding</keyword>
<dbReference type="PANTHER" id="PTHR10044">
    <property type="entry name" value="INHIBITOR OF APOPTOSIS"/>
    <property type="match status" value="1"/>
</dbReference>
<dbReference type="PROSITE" id="PS50089">
    <property type="entry name" value="ZF_RING_2"/>
    <property type="match status" value="1"/>
</dbReference>
<evidence type="ECO:0000313" key="8">
    <source>
        <dbReference type="Proteomes" id="UP001168972"/>
    </source>
</evidence>
<organism evidence="7 8">
    <name type="scientific">Microctonus hyperodae</name>
    <name type="common">Parasitoid wasp</name>
    <dbReference type="NCBI Taxonomy" id="165561"/>
    <lineage>
        <taxon>Eukaryota</taxon>
        <taxon>Metazoa</taxon>
        <taxon>Ecdysozoa</taxon>
        <taxon>Arthropoda</taxon>
        <taxon>Hexapoda</taxon>
        <taxon>Insecta</taxon>
        <taxon>Pterygota</taxon>
        <taxon>Neoptera</taxon>
        <taxon>Endopterygota</taxon>
        <taxon>Hymenoptera</taxon>
        <taxon>Apocrita</taxon>
        <taxon>Ichneumonoidea</taxon>
        <taxon>Braconidae</taxon>
        <taxon>Euphorinae</taxon>
        <taxon>Microctonus</taxon>
    </lineage>
</organism>
<comment type="similarity">
    <text evidence="1">Belongs to the IAP family.</text>
</comment>
<dbReference type="Pfam" id="PF00653">
    <property type="entry name" value="BIR"/>
    <property type="match status" value="2"/>
</dbReference>
<dbReference type="GO" id="GO:0005634">
    <property type="term" value="C:nucleus"/>
    <property type="evidence" value="ECO:0007669"/>
    <property type="project" value="TreeGrafter"/>
</dbReference>
<evidence type="ECO:0000259" key="6">
    <source>
        <dbReference type="PROSITE" id="PS50089"/>
    </source>
</evidence>
<dbReference type="AlphaFoldDB" id="A0AA39C3I6"/>
<dbReference type="Gene3D" id="1.10.1170.10">
    <property type="entry name" value="Inhibitor Of Apoptosis Protein (2mihbC-IAP-1), Chain A"/>
    <property type="match status" value="2"/>
</dbReference>
<reference evidence="7" key="1">
    <citation type="journal article" date="2023" name="bioRxiv">
        <title>Scaffold-level genome assemblies of two parasitoid biocontrol wasps reveal the parthenogenesis mechanism and an associated novel virus.</title>
        <authorList>
            <person name="Inwood S."/>
            <person name="Skelly J."/>
            <person name="Guhlin J."/>
            <person name="Harrop T."/>
            <person name="Goldson S."/>
            <person name="Dearden P."/>
        </authorList>
    </citation>
    <scope>NUCLEOTIDE SEQUENCE</scope>
    <source>
        <strain evidence="7">Lincoln</strain>
        <tissue evidence="7">Whole body</tissue>
    </source>
</reference>
<dbReference type="FunFam" id="1.10.1170.10:FF:000003">
    <property type="entry name" value="E3 ubiquitin-protein ligase XIAP"/>
    <property type="match status" value="1"/>
</dbReference>
<dbReference type="Gene3D" id="3.30.40.10">
    <property type="entry name" value="Zinc/RING finger domain, C3HC4 (zinc finger)"/>
    <property type="match status" value="1"/>
</dbReference>
<sequence>MASSTFENRLATYRDWPTSVPVAKELMAQAGFVYTGRADIVICPACYIEGYRWCEGDDPLADHREWSPRCPWIRNNNNDDDDTMTSIDVAPAAAAQLPLHHSKPAKPELATIASRLATFAAYWPRAVRQRPDQLADAGFYYTGVGDQTMCFYCNGGLKDWEDDDDPWLQHARWFKKCPYVLLKKGKDYVQQVESGIRIVVTPPSPTDVELIPPPPPPLCKICCTNEINVIFLPCSHVIACVDCAVVLQTCAVCRQPIDECKRAYLS</sequence>
<evidence type="ECO:0000256" key="1">
    <source>
        <dbReference type="ARBA" id="ARBA00006672"/>
    </source>
</evidence>
<dbReference type="CDD" id="cd00022">
    <property type="entry name" value="BIR"/>
    <property type="match status" value="2"/>
</dbReference>
<dbReference type="SMART" id="SM00238">
    <property type="entry name" value="BIR"/>
    <property type="match status" value="2"/>
</dbReference>
<dbReference type="InterPro" id="IPR001841">
    <property type="entry name" value="Znf_RING"/>
</dbReference>
<dbReference type="Pfam" id="PF13920">
    <property type="entry name" value="zf-C3HC4_3"/>
    <property type="match status" value="1"/>
</dbReference>
<keyword evidence="4" id="KW-0862">Zinc</keyword>
<evidence type="ECO:0000256" key="4">
    <source>
        <dbReference type="ARBA" id="ARBA00022833"/>
    </source>
</evidence>
<dbReference type="GO" id="GO:0008270">
    <property type="term" value="F:zinc ion binding"/>
    <property type="evidence" value="ECO:0007669"/>
    <property type="project" value="UniProtKB-KW"/>
</dbReference>
<evidence type="ECO:0000256" key="3">
    <source>
        <dbReference type="ARBA" id="ARBA00022771"/>
    </source>
</evidence>
<dbReference type="PROSITE" id="PS50143">
    <property type="entry name" value="BIR_REPEAT_2"/>
    <property type="match status" value="2"/>
</dbReference>
<keyword evidence="8" id="KW-1185">Reference proteome</keyword>
<dbReference type="InterPro" id="IPR050784">
    <property type="entry name" value="IAP"/>
</dbReference>
<dbReference type="InterPro" id="IPR013083">
    <property type="entry name" value="Znf_RING/FYVE/PHD"/>
</dbReference>
<dbReference type="PANTHER" id="PTHR10044:SF174">
    <property type="entry name" value="DEATH-ASSOCIATED INHIBITOR OF APOPTOSIS 1"/>
    <property type="match status" value="1"/>
</dbReference>
<dbReference type="GO" id="GO:0006915">
    <property type="term" value="P:apoptotic process"/>
    <property type="evidence" value="ECO:0007669"/>
    <property type="project" value="UniProtKB-KW"/>
</dbReference>
<dbReference type="EMBL" id="JAQQBR010002230">
    <property type="protein sequence ID" value="KAK0157188.1"/>
    <property type="molecule type" value="Genomic_DNA"/>
</dbReference>
<protein>
    <recommendedName>
        <fullName evidence="6">RING-type domain-containing protein</fullName>
    </recommendedName>
</protein>
<comment type="caution">
    <text evidence="7">The sequence shown here is derived from an EMBL/GenBank/DDBJ whole genome shotgun (WGS) entry which is preliminary data.</text>
</comment>